<evidence type="ECO:0000259" key="4">
    <source>
        <dbReference type="Pfam" id="PF23070"/>
    </source>
</evidence>
<feature type="domain" description="DUF7042" evidence="3">
    <location>
        <begin position="152"/>
        <end position="233"/>
    </location>
</feature>
<proteinExistence type="predicted"/>
<feature type="domain" description="DUF7043" evidence="4">
    <location>
        <begin position="318"/>
        <end position="430"/>
    </location>
</feature>
<gene>
    <name evidence="5" type="ORF">CAPTEDRAFT_201014</name>
</gene>
<dbReference type="PANTHER" id="PTHR22255:SF9">
    <property type="entry name" value="LP06548P"/>
    <property type="match status" value="1"/>
</dbReference>
<evidence type="ECO:0000313" key="5">
    <source>
        <dbReference type="EMBL" id="ELU03525.1"/>
    </source>
</evidence>
<dbReference type="InterPro" id="IPR055470">
    <property type="entry name" value="DUF7042"/>
</dbReference>
<evidence type="ECO:0000313" key="7">
    <source>
        <dbReference type="Proteomes" id="UP000014760"/>
    </source>
</evidence>
<dbReference type="Pfam" id="PF23069">
    <property type="entry name" value="DUF7042"/>
    <property type="match status" value="2"/>
</dbReference>
<keyword evidence="2" id="KW-0732">Signal</keyword>
<dbReference type="Proteomes" id="UP000014760">
    <property type="component" value="Unassembled WGS sequence"/>
</dbReference>
<evidence type="ECO:0000256" key="2">
    <source>
        <dbReference type="SAM" id="SignalP"/>
    </source>
</evidence>
<dbReference type="AlphaFoldDB" id="R7UAZ3"/>
<dbReference type="PANTHER" id="PTHR22255">
    <property type="entry name" value="LP06548P"/>
    <property type="match status" value="1"/>
</dbReference>
<sequence>MELKITILPLLLVFFVHHAVQASSCQFPSYLTQRTRWESKISLNRRSTGVYWKFHDRVLEIVDLTTLDADSVLHQCHSELPGQKYVVYRESDGVTSYQCLKFITRSNQVVQFKASVSVKEEEFEADVLCADDSLELDPWPLIWPGETDTYHACPLTGGYDFYMHDNKNKETTCENSHLKPRMESECMTGEGLTLDFRSFECRGRIEMELKQTLYCLGTWNEEDYTYSVVTDNDDLWPKLWVLRFSLHRDQKFSARLYNDIAVDIDSAFTENYFELHFEQAYYPSLCENEASPCLDCDINNAFYCQKTCHTCDALRDVDSCEFDVPSQGEWQEISHQGNRDIAVTSSMIYADDMLPLQCFDLHTDVWYEDKNYRAVATVFKNGCKPRYTCVEFVRISTSVLMYRISQNLIWPQKLILSGQDVCAEEQFRDDPKPLSGEFRSKGLRPLLKKKGVGQHHPTVSCGISGKFLLDAKMMHRSMNCTAYLEACSSSHTFSLQTDSACSGSVDIETHRCLGSFESGSTTMIITDKPAGNGDYYCWAFYKEEWDSVYSVYLLYASDCHAEIGRNIRYYNFKGHLAEFGVKMGSGLFGSHSCHDEFPDMLPTTVDITAKSSAPGIITQSSSDSIDFSTTKNRYYTTSTAFRRSTPKPVFPSTLRKLPTTPRLPLTTPQVTQFSTRMATHAPTAPPQGKSAEFSPELKKPGGGNLKELNQYKPVAAAIKSNGAADACTCSAVLLTLSFVFPLFLSQ</sequence>
<evidence type="ECO:0000259" key="3">
    <source>
        <dbReference type="Pfam" id="PF23069"/>
    </source>
</evidence>
<dbReference type="EMBL" id="AMQN01008411">
    <property type="status" value="NOT_ANNOTATED_CDS"/>
    <property type="molecule type" value="Genomic_DNA"/>
</dbReference>
<dbReference type="OMA" id="LPMRFES"/>
<accession>R7UAZ3</accession>
<dbReference type="InterPro" id="IPR055471">
    <property type="entry name" value="DUF7043"/>
</dbReference>
<dbReference type="EMBL" id="KB303059">
    <property type="protein sequence ID" value="ELU03525.1"/>
    <property type="molecule type" value="Genomic_DNA"/>
</dbReference>
<protein>
    <submittedName>
        <fullName evidence="5 6">Uncharacterized protein</fullName>
    </submittedName>
</protein>
<dbReference type="OrthoDB" id="6083881at2759"/>
<feature type="domain" description="DUF7042" evidence="3">
    <location>
        <begin position="459"/>
        <end position="561"/>
    </location>
</feature>
<dbReference type="Pfam" id="PF23070">
    <property type="entry name" value="DUF7043"/>
    <property type="match status" value="2"/>
</dbReference>
<evidence type="ECO:0000256" key="1">
    <source>
        <dbReference type="SAM" id="MobiDB-lite"/>
    </source>
</evidence>
<feature type="domain" description="DUF7043" evidence="4">
    <location>
        <begin position="22"/>
        <end position="139"/>
    </location>
</feature>
<reference evidence="7" key="1">
    <citation type="submission" date="2012-12" db="EMBL/GenBank/DDBJ databases">
        <authorList>
            <person name="Hellsten U."/>
            <person name="Grimwood J."/>
            <person name="Chapman J.A."/>
            <person name="Shapiro H."/>
            <person name="Aerts A."/>
            <person name="Otillar R.P."/>
            <person name="Terry A.Y."/>
            <person name="Boore J.L."/>
            <person name="Simakov O."/>
            <person name="Marletaz F."/>
            <person name="Cho S.-J."/>
            <person name="Edsinger-Gonzales E."/>
            <person name="Havlak P."/>
            <person name="Kuo D.-H."/>
            <person name="Larsson T."/>
            <person name="Lv J."/>
            <person name="Arendt D."/>
            <person name="Savage R."/>
            <person name="Osoegawa K."/>
            <person name="de Jong P."/>
            <person name="Lindberg D.R."/>
            <person name="Seaver E.C."/>
            <person name="Weisblat D.A."/>
            <person name="Putnam N.H."/>
            <person name="Grigoriev I.V."/>
            <person name="Rokhsar D.S."/>
        </authorList>
    </citation>
    <scope>NUCLEOTIDE SEQUENCE</scope>
    <source>
        <strain evidence="7">I ESC-2004</strain>
    </source>
</reference>
<feature type="signal peptide" evidence="2">
    <location>
        <begin position="1"/>
        <end position="22"/>
    </location>
</feature>
<keyword evidence="7" id="KW-1185">Reference proteome</keyword>
<dbReference type="EnsemblMetazoa" id="CapteT201014">
    <property type="protein sequence ID" value="CapteP201014"/>
    <property type="gene ID" value="CapteG201014"/>
</dbReference>
<organism evidence="5">
    <name type="scientific">Capitella teleta</name>
    <name type="common">Polychaete worm</name>
    <dbReference type="NCBI Taxonomy" id="283909"/>
    <lineage>
        <taxon>Eukaryota</taxon>
        <taxon>Metazoa</taxon>
        <taxon>Spiralia</taxon>
        <taxon>Lophotrochozoa</taxon>
        <taxon>Annelida</taxon>
        <taxon>Polychaeta</taxon>
        <taxon>Sedentaria</taxon>
        <taxon>Scolecida</taxon>
        <taxon>Capitellidae</taxon>
        <taxon>Capitella</taxon>
    </lineage>
</organism>
<feature type="region of interest" description="Disordered" evidence="1">
    <location>
        <begin position="679"/>
        <end position="705"/>
    </location>
</feature>
<name>R7UAZ3_CAPTE</name>
<reference evidence="6" key="3">
    <citation type="submission" date="2015-06" db="UniProtKB">
        <authorList>
            <consortium name="EnsemblMetazoa"/>
        </authorList>
    </citation>
    <scope>IDENTIFICATION</scope>
</reference>
<reference evidence="5 7" key="2">
    <citation type="journal article" date="2013" name="Nature">
        <title>Insights into bilaterian evolution from three spiralian genomes.</title>
        <authorList>
            <person name="Simakov O."/>
            <person name="Marletaz F."/>
            <person name="Cho S.J."/>
            <person name="Edsinger-Gonzales E."/>
            <person name="Havlak P."/>
            <person name="Hellsten U."/>
            <person name="Kuo D.H."/>
            <person name="Larsson T."/>
            <person name="Lv J."/>
            <person name="Arendt D."/>
            <person name="Savage R."/>
            <person name="Osoegawa K."/>
            <person name="de Jong P."/>
            <person name="Grimwood J."/>
            <person name="Chapman J.A."/>
            <person name="Shapiro H."/>
            <person name="Aerts A."/>
            <person name="Otillar R.P."/>
            <person name="Terry A.Y."/>
            <person name="Boore J.L."/>
            <person name="Grigoriev I.V."/>
            <person name="Lindberg D.R."/>
            <person name="Seaver E.C."/>
            <person name="Weisblat D.A."/>
            <person name="Putnam N.H."/>
            <person name="Rokhsar D.S."/>
        </authorList>
    </citation>
    <scope>NUCLEOTIDE SEQUENCE</scope>
    <source>
        <strain evidence="5 7">I ESC-2004</strain>
    </source>
</reference>
<evidence type="ECO:0000313" key="6">
    <source>
        <dbReference type="EnsemblMetazoa" id="CapteP201014"/>
    </source>
</evidence>
<feature type="chain" id="PRO_5008787829" evidence="2">
    <location>
        <begin position="23"/>
        <end position="746"/>
    </location>
</feature>
<dbReference type="HOGENOM" id="CLU_372664_0_0_1"/>